<feature type="region of interest" description="Disordered" evidence="1">
    <location>
        <begin position="44"/>
        <end position="76"/>
    </location>
</feature>
<comment type="caution">
    <text evidence="2">The sequence shown here is derived from an EMBL/GenBank/DDBJ whole genome shotgun (WGS) entry which is preliminary data.</text>
</comment>
<accession>A0ABV5SM29</accession>
<sequence length="76" mass="8362">MRRRRAVPVPHREFFRAVTIEETVALACSCPRGVDHWYAEARAGAERGAPRQAPADGRAGDPLDESIAALVPRPTR</sequence>
<dbReference type="Proteomes" id="UP001589667">
    <property type="component" value="Unassembled WGS sequence"/>
</dbReference>
<keyword evidence="3" id="KW-1185">Reference proteome</keyword>
<evidence type="ECO:0000313" key="2">
    <source>
        <dbReference type="EMBL" id="MFB9641390.1"/>
    </source>
</evidence>
<reference evidence="2 3" key="1">
    <citation type="submission" date="2024-09" db="EMBL/GenBank/DDBJ databases">
        <authorList>
            <person name="Sun Q."/>
            <person name="Mori K."/>
        </authorList>
    </citation>
    <scope>NUCLEOTIDE SEQUENCE [LARGE SCALE GENOMIC DNA]</scope>
    <source>
        <strain evidence="2 3">JCM 14321</strain>
    </source>
</reference>
<protein>
    <submittedName>
        <fullName evidence="2">Uncharacterized protein</fullName>
    </submittedName>
</protein>
<organism evidence="2 3">
    <name type="scientific">Agromyces lapidis</name>
    <dbReference type="NCBI Taxonomy" id="279574"/>
    <lineage>
        <taxon>Bacteria</taxon>
        <taxon>Bacillati</taxon>
        <taxon>Actinomycetota</taxon>
        <taxon>Actinomycetes</taxon>
        <taxon>Micrococcales</taxon>
        <taxon>Microbacteriaceae</taxon>
        <taxon>Agromyces</taxon>
    </lineage>
</organism>
<name>A0ABV5SM29_9MICO</name>
<dbReference type="RefSeq" id="WP_157422991.1">
    <property type="nucleotide sequence ID" value="NZ_BAAANI010000006.1"/>
</dbReference>
<evidence type="ECO:0000256" key="1">
    <source>
        <dbReference type="SAM" id="MobiDB-lite"/>
    </source>
</evidence>
<evidence type="ECO:0000313" key="3">
    <source>
        <dbReference type="Proteomes" id="UP001589667"/>
    </source>
</evidence>
<proteinExistence type="predicted"/>
<gene>
    <name evidence="2" type="ORF">ACFFQV_03700</name>
</gene>
<dbReference type="EMBL" id="JBHMBL010000001">
    <property type="protein sequence ID" value="MFB9641390.1"/>
    <property type="molecule type" value="Genomic_DNA"/>
</dbReference>